<protein>
    <submittedName>
        <fullName evidence="1">Uncharacterized protein</fullName>
    </submittedName>
</protein>
<comment type="caution">
    <text evidence="1">The sequence shown here is derived from an EMBL/GenBank/DDBJ whole genome shotgun (WGS) entry which is preliminary data.</text>
</comment>
<gene>
    <name evidence="1" type="ORF">F0919_01440</name>
</gene>
<accession>A0A5M6CT72</accession>
<dbReference type="Proteomes" id="UP000323632">
    <property type="component" value="Unassembled WGS sequence"/>
</dbReference>
<dbReference type="AlphaFoldDB" id="A0A5M6CT72"/>
<evidence type="ECO:0000313" key="1">
    <source>
        <dbReference type="EMBL" id="KAA5536359.1"/>
    </source>
</evidence>
<keyword evidence="2" id="KW-1185">Reference proteome</keyword>
<dbReference type="RefSeq" id="WP_150030930.1">
    <property type="nucleotide sequence ID" value="NZ_VWSH01000001.1"/>
</dbReference>
<dbReference type="EMBL" id="VWSH01000001">
    <property type="protein sequence ID" value="KAA5536359.1"/>
    <property type="molecule type" value="Genomic_DNA"/>
</dbReference>
<sequence>MLLNKEIEKLIYKDLTNNIENENWVDHFYDLWLERYHAMDIVRSSSDVIKLSRNVLLKLIKDYDFDELHLFKIYESANVFALLKEQGNNNWTYQFFVIYKNKPEEISASLQTVEEIKAYFNEQEPTLEIPLPRDRKYVE</sequence>
<reference evidence="1 2" key="1">
    <citation type="submission" date="2019-09" db="EMBL/GenBank/DDBJ databases">
        <title>Genome sequence and assembly of Taibaiella sp.</title>
        <authorList>
            <person name="Chhetri G."/>
        </authorList>
    </citation>
    <scope>NUCLEOTIDE SEQUENCE [LARGE SCALE GENOMIC DNA]</scope>
    <source>
        <strain evidence="1 2">KVB11</strain>
    </source>
</reference>
<organism evidence="1 2">
    <name type="scientific">Taibaiella lutea</name>
    <dbReference type="NCBI Taxonomy" id="2608001"/>
    <lineage>
        <taxon>Bacteria</taxon>
        <taxon>Pseudomonadati</taxon>
        <taxon>Bacteroidota</taxon>
        <taxon>Chitinophagia</taxon>
        <taxon>Chitinophagales</taxon>
        <taxon>Chitinophagaceae</taxon>
        <taxon>Taibaiella</taxon>
    </lineage>
</organism>
<name>A0A5M6CT72_9BACT</name>
<evidence type="ECO:0000313" key="2">
    <source>
        <dbReference type="Proteomes" id="UP000323632"/>
    </source>
</evidence>
<proteinExistence type="predicted"/>